<dbReference type="NCBIfam" id="NF037995">
    <property type="entry name" value="TRAP_S1"/>
    <property type="match status" value="1"/>
</dbReference>
<gene>
    <name evidence="2" type="ORF">METZ01_LOCUS35929</name>
</gene>
<organism evidence="2">
    <name type="scientific">marine metagenome</name>
    <dbReference type="NCBI Taxonomy" id="408172"/>
    <lineage>
        <taxon>unclassified sequences</taxon>
        <taxon>metagenomes</taxon>
        <taxon>ecological metagenomes</taxon>
    </lineage>
</organism>
<evidence type="ECO:0008006" key="3">
    <source>
        <dbReference type="Google" id="ProtNLM"/>
    </source>
</evidence>
<proteinExistence type="predicted"/>
<dbReference type="PANTHER" id="PTHR33376:SF5">
    <property type="entry name" value="EXTRACYTOPLASMIC SOLUTE RECEPTOR PROTEIN"/>
    <property type="match status" value="1"/>
</dbReference>
<dbReference type="EMBL" id="UINC01001535">
    <property type="protein sequence ID" value="SUZ83075.1"/>
    <property type="molecule type" value="Genomic_DNA"/>
</dbReference>
<reference evidence="2" key="1">
    <citation type="submission" date="2018-05" db="EMBL/GenBank/DDBJ databases">
        <authorList>
            <person name="Lanie J.A."/>
            <person name="Ng W.-L."/>
            <person name="Kazmierczak K.M."/>
            <person name="Andrzejewski T.M."/>
            <person name="Davidsen T.M."/>
            <person name="Wayne K.J."/>
            <person name="Tettelin H."/>
            <person name="Glass J.I."/>
            <person name="Rusch D."/>
            <person name="Podicherti R."/>
            <person name="Tsui H.-C.T."/>
            <person name="Winkler M.E."/>
        </authorList>
    </citation>
    <scope>NUCLEOTIDE SEQUENCE</scope>
</reference>
<dbReference type="Gene3D" id="3.40.190.170">
    <property type="entry name" value="Bacterial extracellular solute-binding protein, family 7"/>
    <property type="match status" value="1"/>
</dbReference>
<dbReference type="AlphaFoldDB" id="A0A381QUM0"/>
<evidence type="ECO:0000313" key="2">
    <source>
        <dbReference type="EMBL" id="SUZ83075.1"/>
    </source>
</evidence>
<keyword evidence="1" id="KW-0732">Signal</keyword>
<evidence type="ECO:0000256" key="1">
    <source>
        <dbReference type="ARBA" id="ARBA00022729"/>
    </source>
</evidence>
<sequence length="336" mass="38090">MRKLIFSLVFLAILFSKSSFSQTLIKIATLAPQNTAWATHFQSAAAEISELTDNRVKLKFYWGGSQGNEKKVLQKIKIGQLHGGTFTPTDFQERYPDVNIIGLPFLFKSIDEVNFVREVLDKKMEEGFNELGFEIFGFAGGGFAYIMSNRPVIRYSDMRNKKIWIPQGDLISYQTMKALNLVPVPLVLTDVLTALQTGLIDIVSIPPVVALALQWHTKIKYITRVPVLYAMGFMAIDNKIMNKISAEDKNVLSKILRETYALVDASNNKDTTDAINALFNVGIEEVDAIPDEIEDIRKSALLVNQKMAEEGMFSKKLFDEIQILIEQYRQNQKHHF</sequence>
<dbReference type="GO" id="GO:0055085">
    <property type="term" value="P:transmembrane transport"/>
    <property type="evidence" value="ECO:0007669"/>
    <property type="project" value="InterPro"/>
</dbReference>
<dbReference type="InterPro" id="IPR038404">
    <property type="entry name" value="TRAP_DctP_sf"/>
</dbReference>
<name>A0A381QUM0_9ZZZZ</name>
<protein>
    <recommendedName>
        <fullName evidence="3">C4-dicarboxylate ABC transporter</fullName>
    </recommendedName>
</protein>
<dbReference type="Pfam" id="PF03480">
    <property type="entry name" value="DctP"/>
    <property type="match status" value="1"/>
</dbReference>
<accession>A0A381QUM0</accession>
<dbReference type="PANTHER" id="PTHR33376">
    <property type="match status" value="1"/>
</dbReference>
<dbReference type="InterPro" id="IPR018389">
    <property type="entry name" value="DctP_fam"/>
</dbReference>